<dbReference type="EMBL" id="CP138898">
    <property type="protein sequence ID" value="WPK27005.1"/>
    <property type="molecule type" value="Genomic_DNA"/>
</dbReference>
<keyword evidence="3" id="KW-1185">Reference proteome</keyword>
<dbReference type="PANTHER" id="PTHR38663">
    <property type="match status" value="1"/>
</dbReference>
<reference evidence="2 3" key="1">
    <citation type="submission" date="2023-10" db="EMBL/GenBank/DDBJ databases">
        <title>Draft Genome Sequence of Candida saopaulonensis from a very Premature Infant with Sepsis.</title>
        <authorList>
            <person name="Ning Y."/>
            <person name="Dai R."/>
            <person name="Xiao M."/>
            <person name="Xu Y."/>
            <person name="Yan Q."/>
            <person name="Zhang L."/>
        </authorList>
    </citation>
    <scope>NUCLEOTIDE SEQUENCE [LARGE SCALE GENOMIC DNA]</scope>
    <source>
        <strain evidence="2 3">19XY460</strain>
    </source>
</reference>
<dbReference type="InterPro" id="IPR036188">
    <property type="entry name" value="FAD/NAD-bd_sf"/>
</dbReference>
<proteinExistence type="predicted"/>
<name>A0AAX4HEL9_9ASCO</name>
<sequence length="565" mass="63509">MTENSQDYVCELLLDDIFEAVIVGGGTCGLATAARLCEDTPGSIFTDDEHQRFHWLRTRGSKVGFVSKRDASVSSYKLSSTLRPSEILVLDATSDNFMGQWHNQFSSCQIPVLRSPMFFHPDPANIDGMITFAYERKRERDLMEIKNVVGREYSKHQHKRQIKKNAMKMSTPLRGEALNHDRPGIIDINMRDYRDFYRPSSKLFEDFCVEITDRYGLASSVRKDEVTSIRYGDIHCMDTDKFYKGFIIQTASGRIYGGKTCIVTSGHRGSINYPIKGLLEANATLEQACHTTHIFNRAAPYPPLCIQRKLESKQVSSLVIVGGGLTSAQLAHVACSLGVNVTLIMRGPVKIKHFDFHLDWVTKYKNVKKSSFYILDTDEERAQLIKEARGGGLINPEYHKILKNHIASGKLQLRCFSLIEHGSFEDGKWTLEVKSIESGKNESTTTLSCDYVCCATGILADLEGLGFMKPILDEHPIDIVQGLPCLTDHLQWNDTIPLFMVGKNASLRIGPTSANLDGARLGAERVGWKIQNDRADQNHDIIKDSRLEIARGSLNRYSLLQEVMC</sequence>
<feature type="domain" description="FAD/NAD(P)-binding" evidence="1">
    <location>
        <begin position="225"/>
        <end position="348"/>
    </location>
</feature>
<evidence type="ECO:0000259" key="1">
    <source>
        <dbReference type="Pfam" id="PF07992"/>
    </source>
</evidence>
<dbReference type="GO" id="GO:0016491">
    <property type="term" value="F:oxidoreductase activity"/>
    <property type="evidence" value="ECO:0007669"/>
    <property type="project" value="InterPro"/>
</dbReference>
<accession>A0AAX4HEL9</accession>
<dbReference type="Proteomes" id="UP001338582">
    <property type="component" value="Chromosome 5"/>
</dbReference>
<protein>
    <recommendedName>
        <fullName evidence="1">FAD/NAD(P)-binding domain-containing protein</fullName>
    </recommendedName>
</protein>
<dbReference type="SUPFAM" id="SSF51905">
    <property type="entry name" value="FAD/NAD(P)-binding domain"/>
    <property type="match status" value="2"/>
</dbReference>
<evidence type="ECO:0000313" key="2">
    <source>
        <dbReference type="EMBL" id="WPK27005.1"/>
    </source>
</evidence>
<dbReference type="KEGG" id="asau:88175437"/>
<dbReference type="PANTHER" id="PTHR38663:SF1">
    <property type="entry name" value="L-ORNITHINE N(5)-MONOOXYGENASE"/>
    <property type="match status" value="1"/>
</dbReference>
<dbReference type="AlphaFoldDB" id="A0AAX4HEL9"/>
<organism evidence="2 3">
    <name type="scientific">Australozyma saopauloensis</name>
    <dbReference type="NCBI Taxonomy" id="291208"/>
    <lineage>
        <taxon>Eukaryota</taxon>
        <taxon>Fungi</taxon>
        <taxon>Dikarya</taxon>
        <taxon>Ascomycota</taxon>
        <taxon>Saccharomycotina</taxon>
        <taxon>Pichiomycetes</taxon>
        <taxon>Metschnikowiaceae</taxon>
        <taxon>Australozyma</taxon>
    </lineage>
</organism>
<dbReference type="Gene3D" id="3.50.50.60">
    <property type="entry name" value="FAD/NAD(P)-binding domain"/>
    <property type="match status" value="1"/>
</dbReference>
<dbReference type="Pfam" id="PF07992">
    <property type="entry name" value="Pyr_redox_2"/>
    <property type="match status" value="1"/>
</dbReference>
<gene>
    <name evidence="2" type="ORF">PUMCH_004376</name>
</gene>
<evidence type="ECO:0000313" key="3">
    <source>
        <dbReference type="Proteomes" id="UP001338582"/>
    </source>
</evidence>
<dbReference type="GeneID" id="88175437"/>
<dbReference type="RefSeq" id="XP_062879384.1">
    <property type="nucleotide sequence ID" value="XM_063023314.1"/>
</dbReference>
<dbReference type="InterPro" id="IPR023753">
    <property type="entry name" value="FAD/NAD-binding_dom"/>
</dbReference>